<dbReference type="SUPFAM" id="SSF54821">
    <property type="entry name" value="Ribosomal protein S3 C-terminal domain"/>
    <property type="match status" value="1"/>
</dbReference>
<evidence type="ECO:0000256" key="6">
    <source>
        <dbReference type="ARBA" id="ARBA00024998"/>
    </source>
</evidence>
<dbReference type="HAMAP" id="MF_01309_B">
    <property type="entry name" value="Ribosomal_uS3_B"/>
    <property type="match status" value="1"/>
</dbReference>
<dbReference type="NCBIfam" id="TIGR01009">
    <property type="entry name" value="rpsC_bact"/>
    <property type="match status" value="1"/>
</dbReference>
<dbReference type="Gene3D" id="3.30.1140.32">
    <property type="entry name" value="Ribosomal protein S3, C-terminal domain"/>
    <property type="match status" value="1"/>
</dbReference>
<dbReference type="PANTHER" id="PTHR11760:SF19">
    <property type="entry name" value="SMALL RIBOSOMAL SUBUNIT PROTEIN US3C"/>
    <property type="match status" value="1"/>
</dbReference>
<dbReference type="InterPro" id="IPR001351">
    <property type="entry name" value="Ribosomal_uS3_C"/>
</dbReference>
<dbReference type="EMBL" id="MFBN01000001">
    <property type="protein sequence ID" value="OGD96069.1"/>
    <property type="molecule type" value="Genomic_DNA"/>
</dbReference>
<evidence type="ECO:0000256" key="5">
    <source>
        <dbReference type="ARBA" id="ARBA00023274"/>
    </source>
</evidence>
<evidence type="ECO:0000256" key="2">
    <source>
        <dbReference type="ARBA" id="ARBA00022730"/>
    </source>
</evidence>
<dbReference type="FunFam" id="3.30.300.20:FF:000001">
    <property type="entry name" value="30S ribosomal protein S3"/>
    <property type="match status" value="1"/>
</dbReference>
<dbReference type="PROSITE" id="PS50823">
    <property type="entry name" value="KH_TYPE_2"/>
    <property type="match status" value="1"/>
</dbReference>
<dbReference type="CDD" id="cd02412">
    <property type="entry name" value="KH-II_30S_S3"/>
    <property type="match status" value="1"/>
</dbReference>
<dbReference type="InterPro" id="IPR036419">
    <property type="entry name" value="Ribosomal_S3_C_sf"/>
</dbReference>
<dbReference type="GO" id="GO:0003735">
    <property type="term" value="F:structural constituent of ribosome"/>
    <property type="evidence" value="ECO:0007669"/>
    <property type="project" value="InterPro"/>
</dbReference>
<dbReference type="Pfam" id="PF07650">
    <property type="entry name" value="KH_2"/>
    <property type="match status" value="1"/>
</dbReference>
<feature type="domain" description="KH type-2" evidence="9">
    <location>
        <begin position="39"/>
        <end position="111"/>
    </location>
</feature>
<keyword evidence="2 8" id="KW-0699">rRNA-binding</keyword>
<dbReference type="InterPro" id="IPR015946">
    <property type="entry name" value="KH_dom-like_a/b"/>
</dbReference>
<comment type="caution">
    <text evidence="10">The sequence shown here is derived from an EMBL/GenBank/DDBJ whole genome shotgun (WGS) entry which is preliminary data.</text>
</comment>
<protein>
    <recommendedName>
        <fullName evidence="7 8">Small ribosomal subunit protein uS3</fullName>
    </recommendedName>
</protein>
<dbReference type="Pfam" id="PF00189">
    <property type="entry name" value="Ribosomal_S3_C"/>
    <property type="match status" value="1"/>
</dbReference>
<dbReference type="SMART" id="SM00322">
    <property type="entry name" value="KH"/>
    <property type="match status" value="1"/>
</dbReference>
<comment type="function">
    <text evidence="6 8">Binds the lower part of the 30S subunit head. Binds mRNA in the 70S ribosome, positioning it for translation.</text>
</comment>
<evidence type="ECO:0000256" key="8">
    <source>
        <dbReference type="HAMAP-Rule" id="MF_01309"/>
    </source>
</evidence>
<evidence type="ECO:0000256" key="3">
    <source>
        <dbReference type="ARBA" id="ARBA00022884"/>
    </source>
</evidence>
<evidence type="ECO:0000313" key="11">
    <source>
        <dbReference type="Proteomes" id="UP000178336"/>
    </source>
</evidence>
<dbReference type="STRING" id="1797724.A3A48_03565"/>
<gene>
    <name evidence="8" type="primary">rpsC</name>
    <name evidence="10" type="ORF">A3A48_03565</name>
</gene>
<dbReference type="AlphaFoldDB" id="A0A1F5GW65"/>
<dbReference type="GO" id="GO:0003729">
    <property type="term" value="F:mRNA binding"/>
    <property type="evidence" value="ECO:0007669"/>
    <property type="project" value="UniProtKB-UniRule"/>
</dbReference>
<dbReference type="InterPro" id="IPR005704">
    <property type="entry name" value="Ribosomal_uS3_bac-typ"/>
</dbReference>
<evidence type="ECO:0000313" key="10">
    <source>
        <dbReference type="EMBL" id="OGD96069.1"/>
    </source>
</evidence>
<keyword evidence="4 8" id="KW-0689">Ribosomal protein</keyword>
<dbReference type="PANTHER" id="PTHR11760">
    <property type="entry name" value="30S/40S RIBOSOMAL PROTEIN S3"/>
    <property type="match status" value="1"/>
</dbReference>
<evidence type="ECO:0000256" key="4">
    <source>
        <dbReference type="ARBA" id="ARBA00022980"/>
    </source>
</evidence>
<dbReference type="Gene3D" id="3.30.300.20">
    <property type="match status" value="1"/>
</dbReference>
<dbReference type="InterPro" id="IPR057258">
    <property type="entry name" value="Ribosomal_uS3"/>
</dbReference>
<dbReference type="GO" id="GO:0022627">
    <property type="term" value="C:cytosolic small ribosomal subunit"/>
    <property type="evidence" value="ECO:0007669"/>
    <property type="project" value="TreeGrafter"/>
</dbReference>
<evidence type="ECO:0000256" key="1">
    <source>
        <dbReference type="ARBA" id="ARBA00010761"/>
    </source>
</evidence>
<organism evidence="10 11">
    <name type="scientific">Candidatus Curtissbacteria bacterium RIFCSPLOWO2_01_FULL_37_9</name>
    <dbReference type="NCBI Taxonomy" id="1797724"/>
    <lineage>
        <taxon>Bacteria</taxon>
        <taxon>Candidatus Curtissiibacteriota</taxon>
    </lineage>
</organism>
<dbReference type="InterPro" id="IPR009019">
    <property type="entry name" value="KH_sf_prok-type"/>
</dbReference>
<accession>A0A1F5GW65</accession>
<name>A0A1F5GW65_9BACT</name>
<dbReference type="GO" id="GO:0019843">
    <property type="term" value="F:rRNA binding"/>
    <property type="evidence" value="ECO:0007669"/>
    <property type="project" value="UniProtKB-UniRule"/>
</dbReference>
<dbReference type="GO" id="GO:0006412">
    <property type="term" value="P:translation"/>
    <property type="evidence" value="ECO:0007669"/>
    <property type="project" value="UniProtKB-UniRule"/>
</dbReference>
<evidence type="ECO:0000256" key="7">
    <source>
        <dbReference type="ARBA" id="ARBA00035257"/>
    </source>
</evidence>
<dbReference type="InterPro" id="IPR004044">
    <property type="entry name" value="KH_dom_type_2"/>
</dbReference>
<proteinExistence type="inferred from homology"/>
<dbReference type="Proteomes" id="UP000178336">
    <property type="component" value="Unassembled WGS sequence"/>
</dbReference>
<dbReference type="SUPFAM" id="SSF54814">
    <property type="entry name" value="Prokaryotic type KH domain (KH-domain type II)"/>
    <property type="match status" value="1"/>
</dbReference>
<comment type="similarity">
    <text evidence="1 8">Belongs to the universal ribosomal protein uS3 family.</text>
</comment>
<keyword evidence="3 8" id="KW-0694">RNA-binding</keyword>
<comment type="subunit">
    <text evidence="8">Part of the 30S ribosomal subunit. Forms a tight complex with proteins S10 and S14.</text>
</comment>
<dbReference type="InterPro" id="IPR004087">
    <property type="entry name" value="KH_dom"/>
</dbReference>
<reference evidence="10 11" key="1">
    <citation type="journal article" date="2016" name="Nat. Commun.">
        <title>Thousands of microbial genomes shed light on interconnected biogeochemical processes in an aquifer system.</title>
        <authorList>
            <person name="Anantharaman K."/>
            <person name="Brown C.T."/>
            <person name="Hug L.A."/>
            <person name="Sharon I."/>
            <person name="Castelle C.J."/>
            <person name="Probst A.J."/>
            <person name="Thomas B.C."/>
            <person name="Singh A."/>
            <person name="Wilkins M.J."/>
            <person name="Karaoz U."/>
            <person name="Brodie E.L."/>
            <person name="Williams K.H."/>
            <person name="Hubbard S.S."/>
            <person name="Banfield J.F."/>
        </authorList>
    </citation>
    <scope>NUCLEOTIDE SEQUENCE [LARGE SCALE GENOMIC DNA]</scope>
</reference>
<sequence length="217" mass="24506">MGQKINPIGFRLGTVYTWSSRWFASGKTYSKYLLEDQQIRIYLMEKLKHAGIAKVEIERSFDKRTIIIHVSRPGIAIGRGGTGIEELKTVLVKKFKIEDPKKLEIRFEEIKNPDLDAYLVAQNVAEQLQRRIPFRRVINQSLERTRRSGAKGAKVAVAGRLGGSEIARTESVKYGAIPLHTIRADIDFAKIDAKVPRAGIVGVKVWIFKESQDMAGR</sequence>
<keyword evidence="5 8" id="KW-0687">Ribonucleoprotein</keyword>
<evidence type="ECO:0000259" key="9">
    <source>
        <dbReference type="PROSITE" id="PS50823"/>
    </source>
</evidence>